<reference evidence="2 3" key="1">
    <citation type="journal article" date="2021" name="Elife">
        <title>Chloroplast acquisition without the gene transfer in kleptoplastic sea slugs, Plakobranchus ocellatus.</title>
        <authorList>
            <person name="Maeda T."/>
            <person name="Takahashi S."/>
            <person name="Yoshida T."/>
            <person name="Shimamura S."/>
            <person name="Takaki Y."/>
            <person name="Nagai Y."/>
            <person name="Toyoda A."/>
            <person name="Suzuki Y."/>
            <person name="Arimoto A."/>
            <person name="Ishii H."/>
            <person name="Satoh N."/>
            <person name="Nishiyama T."/>
            <person name="Hasebe M."/>
            <person name="Maruyama T."/>
            <person name="Minagawa J."/>
            <person name="Obokata J."/>
            <person name="Shigenobu S."/>
        </authorList>
    </citation>
    <scope>NUCLEOTIDE SEQUENCE [LARGE SCALE GENOMIC DNA]</scope>
</reference>
<evidence type="ECO:0000313" key="2">
    <source>
        <dbReference type="EMBL" id="GFO00144.1"/>
    </source>
</evidence>
<keyword evidence="3" id="KW-1185">Reference proteome</keyword>
<gene>
    <name evidence="2" type="ORF">PoB_002664900</name>
</gene>
<evidence type="ECO:0000256" key="1">
    <source>
        <dbReference type="SAM" id="MobiDB-lite"/>
    </source>
</evidence>
<feature type="region of interest" description="Disordered" evidence="1">
    <location>
        <begin position="41"/>
        <end position="60"/>
    </location>
</feature>
<dbReference type="EMBL" id="BLXT01003032">
    <property type="protein sequence ID" value="GFO00144.1"/>
    <property type="molecule type" value="Genomic_DNA"/>
</dbReference>
<dbReference type="AlphaFoldDB" id="A0AAV4A0M7"/>
<feature type="region of interest" description="Disordered" evidence="1">
    <location>
        <begin position="88"/>
        <end position="116"/>
    </location>
</feature>
<proteinExistence type="predicted"/>
<accession>A0AAV4A0M7</accession>
<comment type="caution">
    <text evidence="2">The sequence shown here is derived from an EMBL/GenBank/DDBJ whole genome shotgun (WGS) entry which is preliminary data.</text>
</comment>
<evidence type="ECO:0000313" key="3">
    <source>
        <dbReference type="Proteomes" id="UP000735302"/>
    </source>
</evidence>
<organism evidence="2 3">
    <name type="scientific">Plakobranchus ocellatus</name>
    <dbReference type="NCBI Taxonomy" id="259542"/>
    <lineage>
        <taxon>Eukaryota</taxon>
        <taxon>Metazoa</taxon>
        <taxon>Spiralia</taxon>
        <taxon>Lophotrochozoa</taxon>
        <taxon>Mollusca</taxon>
        <taxon>Gastropoda</taxon>
        <taxon>Heterobranchia</taxon>
        <taxon>Euthyneura</taxon>
        <taxon>Panpulmonata</taxon>
        <taxon>Sacoglossa</taxon>
        <taxon>Placobranchoidea</taxon>
        <taxon>Plakobranchidae</taxon>
        <taxon>Plakobranchus</taxon>
    </lineage>
</organism>
<feature type="compositionally biased region" description="Basic residues" evidence="1">
    <location>
        <begin position="88"/>
        <end position="98"/>
    </location>
</feature>
<sequence length="116" mass="12814">MGEPHAAQAVARALAKRRMITRLAVRPFGFQLELRVSPCSAAGVNPGSSGESKMADAGAKQISGEGTELKIDGRTLSAGSVCERWLSRARQRRQRRPLLGHWSRQTTDRPRAHRRQ</sequence>
<name>A0AAV4A0M7_9GAST</name>
<protein>
    <submittedName>
        <fullName evidence="2">Uncharacterized protein</fullName>
    </submittedName>
</protein>
<dbReference type="Proteomes" id="UP000735302">
    <property type="component" value="Unassembled WGS sequence"/>
</dbReference>